<dbReference type="PANTHER" id="PTHR47197">
    <property type="entry name" value="PROTEIN NIRF"/>
    <property type="match status" value="1"/>
</dbReference>
<accession>A0A1S8YTR1</accession>
<keyword evidence="2" id="KW-1185">Reference proteome</keyword>
<dbReference type="InterPro" id="IPR015943">
    <property type="entry name" value="WD40/YVTN_repeat-like_dom_sf"/>
</dbReference>
<dbReference type="Proteomes" id="UP000190667">
    <property type="component" value="Unassembled WGS sequence"/>
</dbReference>
<dbReference type="OrthoDB" id="145213at2"/>
<organism evidence="1 2">
    <name type="scientific">Izhakiella australiensis</name>
    <dbReference type="NCBI Taxonomy" id="1926881"/>
    <lineage>
        <taxon>Bacteria</taxon>
        <taxon>Pseudomonadati</taxon>
        <taxon>Pseudomonadota</taxon>
        <taxon>Gammaproteobacteria</taxon>
        <taxon>Enterobacterales</taxon>
        <taxon>Erwiniaceae</taxon>
        <taxon>Izhakiella</taxon>
    </lineage>
</organism>
<evidence type="ECO:0000313" key="2">
    <source>
        <dbReference type="Proteomes" id="UP000190667"/>
    </source>
</evidence>
<dbReference type="InterPro" id="IPR051200">
    <property type="entry name" value="Host-pathogen_enzymatic-act"/>
</dbReference>
<dbReference type="SUPFAM" id="SSF50969">
    <property type="entry name" value="YVTN repeat-like/Quinoprotein amine dehydrogenase"/>
    <property type="match status" value="1"/>
</dbReference>
<sequence>MQRVSQRHGLIAVDKQGNNIFFLNPDSFAIEQEINGLPPRPHELLILPDQGKAWVSVFGDGVHGDNPYPGHKIAVIDLRQRTLSNFIDISPLKAPHTARIGHDGKVYICCEDSSAIAILDPLEECVTGKIAIPSHNAHRLTLLPGGRKLFTDNEEDATITVVDLCQSPGEVVDTILMPGPLAGIDASPQYPYLVASDATRPVIYEIDANSHRVRHTLPLDGHHRPAQVVRFSADGTLLAVIGDNEPLVSLFDALLTPLATIKVGERPMDGCFSPDNSRLLIANEGDGTLSVIELATRKVVATPRVGRGCEILSYFSVD</sequence>
<dbReference type="PANTHER" id="PTHR47197:SF3">
    <property type="entry name" value="DIHYDRO-HEME D1 DEHYDROGENASE"/>
    <property type="match status" value="1"/>
</dbReference>
<dbReference type="AlphaFoldDB" id="A0A1S8YTR1"/>
<reference evidence="1 2" key="1">
    <citation type="submission" date="2016-12" db="EMBL/GenBank/DDBJ databases">
        <title>Izhakiella australiana sp. nov. of genus Izhakiella isolated from Australian desert.</title>
        <authorList>
            <person name="Ji M."/>
        </authorList>
    </citation>
    <scope>NUCLEOTIDE SEQUENCE [LARGE SCALE GENOMIC DNA]</scope>
    <source>
        <strain evidence="1 2">D4N98</strain>
    </source>
</reference>
<dbReference type="InterPro" id="IPR011964">
    <property type="entry name" value="YVTN_b-propeller_repeat"/>
</dbReference>
<dbReference type="Gene3D" id="2.130.10.10">
    <property type="entry name" value="YVTN repeat-like/Quinoprotein amine dehydrogenase"/>
    <property type="match status" value="2"/>
</dbReference>
<dbReference type="InterPro" id="IPR011044">
    <property type="entry name" value="Quino_amine_DH_bsu"/>
</dbReference>
<dbReference type="EMBL" id="MRUL01000001">
    <property type="protein sequence ID" value="OON42212.1"/>
    <property type="molecule type" value="Genomic_DNA"/>
</dbReference>
<dbReference type="NCBIfam" id="TIGR02276">
    <property type="entry name" value="beta_rpt_yvtn"/>
    <property type="match status" value="1"/>
</dbReference>
<gene>
    <name evidence="1" type="ORF">BTJ39_01765</name>
</gene>
<comment type="caution">
    <text evidence="1">The sequence shown here is derived from an EMBL/GenBank/DDBJ whole genome shotgun (WGS) entry which is preliminary data.</text>
</comment>
<evidence type="ECO:0008006" key="3">
    <source>
        <dbReference type="Google" id="ProtNLM"/>
    </source>
</evidence>
<evidence type="ECO:0000313" key="1">
    <source>
        <dbReference type="EMBL" id="OON42212.1"/>
    </source>
</evidence>
<proteinExistence type="predicted"/>
<dbReference type="STRING" id="1926881.BTJ39_01765"/>
<name>A0A1S8YTR1_9GAMM</name>
<protein>
    <recommendedName>
        <fullName evidence="3">Surface layer protein</fullName>
    </recommendedName>
</protein>